<reference evidence="3" key="1">
    <citation type="submission" date="2019-02" db="EMBL/GenBank/DDBJ databases">
        <title>Draft genome sequence of Muricauda sp. 176CP4-71.</title>
        <authorList>
            <person name="Park J.-S."/>
        </authorList>
    </citation>
    <scope>NUCLEOTIDE SEQUENCE [LARGE SCALE GENOMIC DNA]</scope>
    <source>
        <strain evidence="3">176GS2-150</strain>
    </source>
</reference>
<accession>A0ABY1WPV3</accession>
<sequence length="103" mass="11430">MTVSCTRYCLEVMTVMKCFCCDKKATSSELLVVNAQTYCHACAVGLFGESALTSPVPQHSGTLGRLGSHLKVFFFLASGLWLLVLLYELLESAYKFFKARFSL</sequence>
<gene>
    <name evidence="2" type="ORF">EXY25_11835</name>
</gene>
<feature type="transmembrane region" description="Helical" evidence="1">
    <location>
        <begin position="72"/>
        <end position="90"/>
    </location>
</feature>
<dbReference type="Proteomes" id="UP000292544">
    <property type="component" value="Unassembled WGS sequence"/>
</dbReference>
<dbReference type="EMBL" id="SHLY01000003">
    <property type="protein sequence ID" value="TAA46027.1"/>
    <property type="molecule type" value="Genomic_DNA"/>
</dbReference>
<keyword evidence="3" id="KW-1185">Reference proteome</keyword>
<proteinExistence type="predicted"/>
<organism evidence="2 3">
    <name type="scientific">Corallincola spongiicola</name>
    <dbReference type="NCBI Taxonomy" id="2520508"/>
    <lineage>
        <taxon>Bacteria</taxon>
        <taxon>Pseudomonadati</taxon>
        <taxon>Pseudomonadota</taxon>
        <taxon>Gammaproteobacteria</taxon>
        <taxon>Alteromonadales</taxon>
        <taxon>Psychromonadaceae</taxon>
        <taxon>Corallincola</taxon>
    </lineage>
</organism>
<keyword evidence="1" id="KW-0472">Membrane</keyword>
<evidence type="ECO:0000313" key="3">
    <source>
        <dbReference type="Proteomes" id="UP000292544"/>
    </source>
</evidence>
<keyword evidence="1" id="KW-0812">Transmembrane</keyword>
<dbReference type="RefSeq" id="WP_130566927.1">
    <property type="nucleotide sequence ID" value="NZ_SHLY01000003.1"/>
</dbReference>
<protein>
    <submittedName>
        <fullName evidence="2">Uncharacterized protein</fullName>
    </submittedName>
</protein>
<evidence type="ECO:0000313" key="2">
    <source>
        <dbReference type="EMBL" id="TAA46027.1"/>
    </source>
</evidence>
<keyword evidence="1" id="KW-1133">Transmembrane helix</keyword>
<name>A0ABY1WPV3_9GAMM</name>
<evidence type="ECO:0000256" key="1">
    <source>
        <dbReference type="SAM" id="Phobius"/>
    </source>
</evidence>
<comment type="caution">
    <text evidence="2">The sequence shown here is derived from an EMBL/GenBank/DDBJ whole genome shotgun (WGS) entry which is preliminary data.</text>
</comment>